<accession>Q5TJ72</accession>
<dbReference type="EMBL" id="AJ748296">
    <property type="protein sequence ID" value="CAG38866.1"/>
    <property type="molecule type" value="Genomic_DNA"/>
</dbReference>
<sequence length="67" mass="7840">MSFYIYDISERKMKKMVQVGNVRYFIESEDDVVSVVHELARKNYSVQQIAGFLGVSVRKVKQYLESC</sequence>
<organism evidence="1 2">
    <name type="scientific">Sulfolobus islandicus rod-shaped virus 1</name>
    <name type="common">SIRV-1</name>
    <name type="synonym">Sulfolobus virus SIRV-1</name>
    <dbReference type="NCBI Taxonomy" id="157898"/>
    <lineage>
        <taxon>Viruses</taxon>
        <taxon>Adnaviria</taxon>
        <taxon>Zilligvirae</taxon>
        <taxon>Taleaviricota</taxon>
        <taxon>Tokiviricetes</taxon>
        <taxon>Ligamenvirales</taxon>
        <taxon>Rudiviridae</taxon>
        <taxon>Icerudivirus</taxon>
        <taxon>Icerudivirus kverkfjoellense</taxon>
        <taxon>Icerudivirus SIRV1</taxon>
    </lineage>
</organism>
<evidence type="ECO:0000313" key="2">
    <source>
        <dbReference type="Proteomes" id="UP000223181"/>
    </source>
</evidence>
<evidence type="ECO:0000313" key="1">
    <source>
        <dbReference type="EMBL" id="CAG38866.1"/>
    </source>
</evidence>
<name>Q5TJ72_SIRV1</name>
<proteinExistence type="predicted"/>
<protein>
    <submittedName>
        <fullName evidence="1">Uncharacterized protein</fullName>
    </submittedName>
</protein>
<reference evidence="1 2" key="1">
    <citation type="journal article" date="2004" name="Mol. Microbiol.">
        <title>Multiple variants of the archaeal DNA rudivirus SIRV1 in a single host and a novel mechanism of genomic variation.</title>
        <authorList>
            <person name="Peng X."/>
            <person name="Kessler A."/>
            <person name="Phan H."/>
            <person name="Garrett R.A."/>
            <person name="Prangishvili D."/>
        </authorList>
    </citation>
    <scope>NUCLEOTIDE SEQUENCE [LARGE SCALE GENOMIC DNA]</scope>
</reference>
<dbReference type="Gene3D" id="1.10.10.60">
    <property type="entry name" value="Homeodomain-like"/>
    <property type="match status" value="1"/>
</dbReference>
<organismHost>
    <name type="scientific">Saccharolobus islandicus</name>
    <name type="common">Sulfolobus islandicus</name>
    <dbReference type="NCBI Taxonomy" id="43080"/>
</organismHost>
<dbReference type="Proteomes" id="UP000223181">
    <property type="component" value="Segment"/>
</dbReference>